<dbReference type="RefSeq" id="WP_271865643.1">
    <property type="nucleotide sequence ID" value="NZ_JAQMFO010000001.1"/>
</dbReference>
<organism evidence="2 3">
    <name type="scientific">Photorhabdus bodei</name>
    <dbReference type="NCBI Taxonomy" id="2029681"/>
    <lineage>
        <taxon>Bacteria</taxon>
        <taxon>Pseudomonadati</taxon>
        <taxon>Pseudomonadota</taxon>
        <taxon>Gammaproteobacteria</taxon>
        <taxon>Enterobacterales</taxon>
        <taxon>Morganellaceae</taxon>
        <taxon>Photorhabdus</taxon>
    </lineage>
</organism>
<keyword evidence="1" id="KW-0812">Transmembrane</keyword>
<evidence type="ECO:0000313" key="3">
    <source>
        <dbReference type="Proteomes" id="UP001212996"/>
    </source>
</evidence>
<protein>
    <recommendedName>
        <fullName evidence="4">Channel forming colicins domain-containing protein</fullName>
    </recommendedName>
</protein>
<accession>A0AAW6BF72</accession>
<dbReference type="EMBL" id="JAQMFO010000001">
    <property type="protein sequence ID" value="MDB6370639.1"/>
    <property type="molecule type" value="Genomic_DNA"/>
</dbReference>
<dbReference type="AlphaFoldDB" id="A0AAW6BF72"/>
<feature type="transmembrane region" description="Helical" evidence="1">
    <location>
        <begin position="77"/>
        <end position="95"/>
    </location>
</feature>
<evidence type="ECO:0000313" key="2">
    <source>
        <dbReference type="EMBL" id="MDB6370639.1"/>
    </source>
</evidence>
<evidence type="ECO:0008006" key="4">
    <source>
        <dbReference type="Google" id="ProtNLM"/>
    </source>
</evidence>
<comment type="caution">
    <text evidence="2">The sequence shown here is derived from an EMBL/GenBank/DDBJ whole genome shotgun (WGS) entry which is preliminary data.</text>
</comment>
<gene>
    <name evidence="2" type="ORF">PH362_01340</name>
</gene>
<keyword evidence="1" id="KW-0472">Membrane</keyword>
<evidence type="ECO:0000256" key="1">
    <source>
        <dbReference type="SAM" id="Phobius"/>
    </source>
</evidence>
<dbReference type="Proteomes" id="UP001212996">
    <property type="component" value="Unassembled WGS sequence"/>
</dbReference>
<sequence length="139" mass="14942">MGIGQQGTDSGIVKGVKFNILFSAAYRAVEYIFKDEYTLADFLGNISVDMAKAAVATFTSWVIGAVLSAFFVAGGSVIAVAGIMLAVGIATASILDSIDKKFKISEAVINLIKKEIERKPKTPEANFNQFLHNWGNYGK</sequence>
<name>A0AAW6BF72_9GAMM</name>
<keyword evidence="1" id="KW-1133">Transmembrane helix</keyword>
<reference evidence="2" key="1">
    <citation type="submission" date="2023-01" db="EMBL/GenBank/DDBJ databases">
        <title>Genome sequencing of Photorhabdus bodei 09-20.</title>
        <authorList>
            <person name="Kalindamar S."/>
            <person name="Kumru S."/>
        </authorList>
    </citation>
    <scope>NUCLEOTIDE SEQUENCE</scope>
    <source>
        <strain evidence="2">09-20</strain>
    </source>
</reference>
<proteinExistence type="predicted"/>